<dbReference type="VEuPathDB" id="FungiDB:SPBR_02366"/>
<reference evidence="3 4" key="1">
    <citation type="journal article" date="2014" name="BMC Genomics">
        <title>Comparative genomics of the major fungal agents of human and animal Sporotrichosis: Sporothrix schenckii and Sporothrix brasiliensis.</title>
        <authorList>
            <person name="Teixeira M.M."/>
            <person name="de Almeida L.G."/>
            <person name="Kubitschek-Barreira P."/>
            <person name="Alves F.L."/>
            <person name="Kioshima E.S."/>
            <person name="Abadio A.K."/>
            <person name="Fernandes L."/>
            <person name="Derengowski L.S."/>
            <person name="Ferreira K.S."/>
            <person name="Souza R.C."/>
            <person name="Ruiz J.C."/>
            <person name="de Andrade N.C."/>
            <person name="Paes H.C."/>
            <person name="Nicola A.M."/>
            <person name="Albuquerque P."/>
            <person name="Gerber A.L."/>
            <person name="Martins V.P."/>
            <person name="Peconick L.D."/>
            <person name="Neto A.V."/>
            <person name="Chaucanez C.B."/>
            <person name="Silva P.A."/>
            <person name="Cunha O.L."/>
            <person name="de Oliveira F.F."/>
            <person name="dos Santos T.C."/>
            <person name="Barros A.L."/>
            <person name="Soares M.A."/>
            <person name="de Oliveira L.M."/>
            <person name="Marini M.M."/>
            <person name="Villalobos-Duno H."/>
            <person name="Cunha M.M."/>
            <person name="de Hoog S."/>
            <person name="da Silveira J.F."/>
            <person name="Henrissat B."/>
            <person name="Nino-Vega G.A."/>
            <person name="Cisalpino P.S."/>
            <person name="Mora-Montes H.M."/>
            <person name="Almeida S.R."/>
            <person name="Stajich J.E."/>
            <person name="Lopes-Bezerra L.M."/>
            <person name="Vasconcelos A.T."/>
            <person name="Felipe M.S."/>
        </authorList>
    </citation>
    <scope>NUCLEOTIDE SEQUENCE [LARGE SCALE GENOMIC DNA]</scope>
    <source>
        <strain evidence="3 4">5110</strain>
    </source>
</reference>
<feature type="region of interest" description="Disordered" evidence="2">
    <location>
        <begin position="516"/>
        <end position="545"/>
    </location>
</feature>
<organism evidence="3 4">
    <name type="scientific">Sporothrix brasiliensis 5110</name>
    <dbReference type="NCBI Taxonomy" id="1398154"/>
    <lineage>
        <taxon>Eukaryota</taxon>
        <taxon>Fungi</taxon>
        <taxon>Dikarya</taxon>
        <taxon>Ascomycota</taxon>
        <taxon>Pezizomycotina</taxon>
        <taxon>Sordariomycetes</taxon>
        <taxon>Sordariomycetidae</taxon>
        <taxon>Ophiostomatales</taxon>
        <taxon>Ophiostomataceae</taxon>
        <taxon>Sporothrix</taxon>
    </lineage>
</organism>
<evidence type="ECO:0000313" key="4">
    <source>
        <dbReference type="Proteomes" id="UP000031575"/>
    </source>
</evidence>
<dbReference type="AlphaFoldDB" id="A0A0C2F1R2"/>
<dbReference type="HOGENOM" id="CLU_021762_0_0_1"/>
<dbReference type="Proteomes" id="UP000031575">
    <property type="component" value="Unassembled WGS sequence"/>
</dbReference>
<evidence type="ECO:0000256" key="1">
    <source>
        <dbReference type="SAM" id="Coils"/>
    </source>
</evidence>
<feature type="region of interest" description="Disordered" evidence="2">
    <location>
        <begin position="1"/>
        <end position="270"/>
    </location>
</feature>
<feature type="compositionally biased region" description="Pro residues" evidence="2">
    <location>
        <begin position="237"/>
        <end position="248"/>
    </location>
</feature>
<dbReference type="EMBL" id="AWTV01000006">
    <property type="protein sequence ID" value="KIH92869.1"/>
    <property type="molecule type" value="Genomic_DNA"/>
</dbReference>
<feature type="region of interest" description="Disordered" evidence="2">
    <location>
        <begin position="621"/>
        <end position="749"/>
    </location>
</feature>
<dbReference type="GeneID" id="63675590"/>
<feature type="compositionally biased region" description="Polar residues" evidence="2">
    <location>
        <begin position="123"/>
        <end position="137"/>
    </location>
</feature>
<feature type="compositionally biased region" description="Polar residues" evidence="2">
    <location>
        <begin position="518"/>
        <end position="533"/>
    </location>
</feature>
<gene>
    <name evidence="3" type="ORF">SPBR_02366</name>
</gene>
<feature type="compositionally biased region" description="Low complexity" evidence="2">
    <location>
        <begin position="8"/>
        <end position="20"/>
    </location>
</feature>
<keyword evidence="4" id="KW-1185">Reference proteome</keyword>
<dbReference type="OrthoDB" id="37886at2759"/>
<feature type="compositionally biased region" description="Low complexity" evidence="2">
    <location>
        <begin position="148"/>
        <end position="193"/>
    </location>
</feature>
<feature type="compositionally biased region" description="Polar residues" evidence="2">
    <location>
        <begin position="635"/>
        <end position="660"/>
    </location>
</feature>
<keyword evidence="1" id="KW-0175">Coiled coil</keyword>
<comment type="caution">
    <text evidence="3">The sequence shown here is derived from an EMBL/GenBank/DDBJ whole genome shotgun (WGS) entry which is preliminary data.</text>
</comment>
<accession>A0A0C2F1R2</accession>
<feature type="compositionally biased region" description="Polar residues" evidence="2">
    <location>
        <begin position="38"/>
        <end position="59"/>
    </location>
</feature>
<feature type="compositionally biased region" description="Polar residues" evidence="2">
    <location>
        <begin position="739"/>
        <end position="749"/>
    </location>
</feature>
<evidence type="ECO:0000313" key="3">
    <source>
        <dbReference type="EMBL" id="KIH92869.1"/>
    </source>
</evidence>
<proteinExistence type="predicted"/>
<evidence type="ECO:0000256" key="2">
    <source>
        <dbReference type="SAM" id="MobiDB-lite"/>
    </source>
</evidence>
<dbReference type="RefSeq" id="XP_040620879.1">
    <property type="nucleotide sequence ID" value="XM_040760669.1"/>
</dbReference>
<sequence>MPGPSPSPAGASPAGAAYSSTPKQSPALATTHVPPPTTQVGLVRSTSASVAPTTLTAGGSPSIMPSLRPATSSVPLSTPTPPASGLAPVLVPASGTAAKPAPAPAPPAHVRALSSVSSPSPSQATPLQPPQQRSSLDVDTVENRRQDLTQQSQQSQRAQSMPRQVQVPTSQPPQQRQQPPQQQYAWKTSQLSPSPQPSYPANQPVPHSHQPQRPLHAPVRPPDPVISRRAPIVNRPPQGPPPPAPPRVEPIYSDPRGGIPHPSPGRDYARENPKIQEDYMRLTFAIEQSVSAAVRCAIRQNWQKCLMGTSFHQGFMLNALLDSAPPDVAKGSIKDFGRRVVKIARAELVSHLDTSDIDEIAGIILAKASNQFLDAALEARLRTIDAKPLINALARAERLGYEPDDIVEEPVSGQERVIPQNVPEPPPPTSAPAPPPMKQCRMCNRVFDKEPPYVYHNSTGACSKYETRNDAIPAPKPPAAMPSTAWPSATMSPEPTAHGAVGGNFGQSKESTFPAARSTATPVRTIESQTGSPSGPGLKTPTSDPYAHLSEAQLAALNEELQKAEKMYTEKFREAEEIADLAERQTIIGNLKNSFGTRQSIIRKKWGVRLRERRTKAEIEAEKARMGLLRGAKDSSPTTGRSYGSRSTPTSSQANGTNYDSIKRMRTDDGSGSQHGTGSRGSFDASEPKRKTPTPAYHLLETPRAQPLPRPVDNDDDNANNSDSSSDNDDIPARLPDSVRQSLSASQRL</sequence>
<feature type="coiled-coil region" evidence="1">
    <location>
        <begin position="547"/>
        <end position="578"/>
    </location>
</feature>
<protein>
    <submittedName>
        <fullName evidence="3">Uncharacterized protein</fullName>
    </submittedName>
</protein>
<name>A0A0C2F1R2_9PEZI</name>